<accession>A0ABS8PGN4</accession>
<dbReference type="PANTHER" id="PTHR14218:SF15">
    <property type="entry name" value="TRIPEPTIDYL-PEPTIDASE 1"/>
    <property type="match status" value="1"/>
</dbReference>
<dbReference type="SMART" id="SM00944">
    <property type="entry name" value="Pro-kuma_activ"/>
    <property type="match status" value="1"/>
</dbReference>
<reference evidence="11 12" key="1">
    <citation type="submission" date="2021-11" db="EMBL/GenBank/DDBJ databases">
        <title>Draft genome sequence of Actinomycetospora sp. SF1 isolated from the rhizosphere soil.</title>
        <authorList>
            <person name="Duangmal K."/>
            <person name="Chantavorakit T."/>
        </authorList>
    </citation>
    <scope>NUCLEOTIDE SEQUENCE [LARGE SCALE GENOMIC DNA]</scope>
    <source>
        <strain evidence="11 12">TBRC 5722</strain>
    </source>
</reference>
<keyword evidence="9" id="KW-0732">Signal</keyword>
<keyword evidence="12" id="KW-1185">Reference proteome</keyword>
<dbReference type="SUPFAM" id="SSF52743">
    <property type="entry name" value="Subtilisin-like"/>
    <property type="match status" value="1"/>
</dbReference>
<dbReference type="RefSeq" id="WP_230739467.1">
    <property type="nucleotide sequence ID" value="NZ_JAJNDB010000008.1"/>
</dbReference>
<evidence type="ECO:0000313" key="11">
    <source>
        <dbReference type="EMBL" id="MCD2197423.1"/>
    </source>
</evidence>
<dbReference type="CDD" id="cd04056">
    <property type="entry name" value="Peptidases_S53"/>
    <property type="match status" value="1"/>
</dbReference>
<dbReference type="PROSITE" id="PS51695">
    <property type="entry name" value="SEDOLISIN"/>
    <property type="match status" value="1"/>
</dbReference>
<proteinExistence type="predicted"/>
<evidence type="ECO:0000256" key="6">
    <source>
        <dbReference type="ARBA" id="ARBA00022837"/>
    </source>
</evidence>
<dbReference type="Proteomes" id="UP001199469">
    <property type="component" value="Unassembled WGS sequence"/>
</dbReference>
<name>A0ABS8PGN4_9PSEU</name>
<dbReference type="EMBL" id="JAJNDB010000008">
    <property type="protein sequence ID" value="MCD2197423.1"/>
    <property type="molecule type" value="Genomic_DNA"/>
</dbReference>
<dbReference type="InterPro" id="IPR015366">
    <property type="entry name" value="S53_propep"/>
</dbReference>
<feature type="region of interest" description="Disordered" evidence="8">
    <location>
        <begin position="31"/>
        <end position="55"/>
    </location>
</feature>
<keyword evidence="7" id="KW-0865">Zymogen</keyword>
<dbReference type="Pfam" id="PF09286">
    <property type="entry name" value="Pro-kuma_activ"/>
    <property type="match status" value="1"/>
</dbReference>
<keyword evidence="4" id="KW-0378">Hydrolase</keyword>
<evidence type="ECO:0000259" key="10">
    <source>
        <dbReference type="PROSITE" id="PS51695"/>
    </source>
</evidence>
<evidence type="ECO:0000256" key="3">
    <source>
        <dbReference type="ARBA" id="ARBA00022723"/>
    </source>
</evidence>
<feature type="signal peptide" evidence="9">
    <location>
        <begin position="1"/>
        <end position="28"/>
    </location>
</feature>
<dbReference type="InterPro" id="IPR036852">
    <property type="entry name" value="Peptidase_S8/S53_dom_sf"/>
</dbReference>
<dbReference type="Gene3D" id="3.40.50.200">
    <property type="entry name" value="Peptidase S8/S53 domain"/>
    <property type="match status" value="1"/>
</dbReference>
<dbReference type="InterPro" id="IPR030400">
    <property type="entry name" value="Sedolisin_dom"/>
</dbReference>
<evidence type="ECO:0000256" key="8">
    <source>
        <dbReference type="SAM" id="MobiDB-lite"/>
    </source>
</evidence>
<feature type="compositionally biased region" description="Low complexity" evidence="8">
    <location>
        <begin position="31"/>
        <end position="41"/>
    </location>
</feature>
<dbReference type="PANTHER" id="PTHR14218">
    <property type="entry name" value="PROTEASE S8 TRIPEPTIDYL PEPTIDASE I CLN2"/>
    <property type="match status" value="1"/>
</dbReference>
<comment type="cofactor">
    <cofactor evidence="1">
        <name>Ca(2+)</name>
        <dbReference type="ChEBI" id="CHEBI:29108"/>
    </cofactor>
</comment>
<keyword evidence="3" id="KW-0479">Metal-binding</keyword>
<evidence type="ECO:0000256" key="2">
    <source>
        <dbReference type="ARBA" id="ARBA00022670"/>
    </source>
</evidence>
<evidence type="ECO:0000256" key="1">
    <source>
        <dbReference type="ARBA" id="ARBA00001913"/>
    </source>
</evidence>
<keyword evidence="5" id="KW-0720">Serine protease</keyword>
<evidence type="ECO:0000256" key="9">
    <source>
        <dbReference type="SAM" id="SignalP"/>
    </source>
</evidence>
<dbReference type="InterPro" id="IPR050819">
    <property type="entry name" value="Tripeptidyl-peptidase_I"/>
</dbReference>
<organism evidence="11 12">
    <name type="scientific">Actinomycetospora endophytica</name>
    <dbReference type="NCBI Taxonomy" id="2291215"/>
    <lineage>
        <taxon>Bacteria</taxon>
        <taxon>Bacillati</taxon>
        <taxon>Actinomycetota</taxon>
        <taxon>Actinomycetes</taxon>
        <taxon>Pseudonocardiales</taxon>
        <taxon>Pseudonocardiaceae</taxon>
        <taxon>Actinomycetospora</taxon>
    </lineage>
</organism>
<sequence>MSVTTRLLPVAAAAALAVAVLVPGAAAAAPGPAAPPAGAAASGSTAPRSVVDGPIPAPGLVSTRNVLPGLAKATDQGPAPGNAPMHVMVTLQRPDVAGEEAALAAQQNGKAAPLSVGAFVDRFGVPARTADAAKAWLSSTGMHVVSVSAARDQIAADGPADAVSQLFATPLHGFDSPDGKFLANTADPQLPGNLGITNVVGLNTLQQMHTPHPLPQGPLQSTCLPGACTGGTTPADLWSVYEQPPTHTGSGQRVAIFGNGRTDGVISDLRAFEDRFRLGHPPVTVKHPAGDTDFSDDSGHTEWNIDTQASHGMAPGIGGMDLYFGTDLSDADVARTFSQFTDDQDSPRQASASFGECEQVPVVSGVLNNPITNPQPAPPVAQGLGNNLDTTLTAITRQAALEGKTIFSSTGDTGSSCPVASLPVVGAGNGVLNQGVPITNSPASLPYVVGVGGTVLYTDGRGGRAREYGWTHGGGGTALFTPAPAYQQGTPGLNLPCVTAPTSVCRGIPDVAAQSGDVLGNGYDIVSDGKFSDGGGGGTSLSSPLWAGMWARIQSASSAGGGLGFANFDLYRVGKDPATYARDFHDISSTDVRSGLPSTNGAYPSLPGWDYQTGWGVPRVAGLMCDVAKAC</sequence>
<comment type="caution">
    <text evidence="11">The sequence shown here is derived from an EMBL/GenBank/DDBJ whole genome shotgun (WGS) entry which is preliminary data.</text>
</comment>
<protein>
    <submittedName>
        <fullName evidence="11">S53 family peptidase</fullName>
    </submittedName>
</protein>
<evidence type="ECO:0000313" key="12">
    <source>
        <dbReference type="Proteomes" id="UP001199469"/>
    </source>
</evidence>
<evidence type="ECO:0000256" key="7">
    <source>
        <dbReference type="ARBA" id="ARBA00023145"/>
    </source>
</evidence>
<dbReference type="CDD" id="cd11377">
    <property type="entry name" value="Pro-peptidase_S53"/>
    <property type="match status" value="1"/>
</dbReference>
<feature type="domain" description="Peptidase S53" evidence="10">
    <location>
        <begin position="231"/>
        <end position="630"/>
    </location>
</feature>
<gene>
    <name evidence="11" type="ORF">LQ327_29035</name>
</gene>
<keyword evidence="6" id="KW-0106">Calcium</keyword>
<evidence type="ECO:0000256" key="5">
    <source>
        <dbReference type="ARBA" id="ARBA00022825"/>
    </source>
</evidence>
<feature type="chain" id="PRO_5047331487" evidence="9">
    <location>
        <begin position="29"/>
        <end position="631"/>
    </location>
</feature>
<keyword evidence="2" id="KW-0645">Protease</keyword>
<evidence type="ECO:0000256" key="4">
    <source>
        <dbReference type="ARBA" id="ARBA00022801"/>
    </source>
</evidence>
<dbReference type="SUPFAM" id="SSF54897">
    <property type="entry name" value="Protease propeptides/inhibitors"/>
    <property type="match status" value="1"/>
</dbReference>